<dbReference type="AlphaFoldDB" id="A0ABD2AUH8"/>
<evidence type="ECO:0000313" key="2">
    <source>
        <dbReference type="Proteomes" id="UP001607302"/>
    </source>
</evidence>
<dbReference type="Proteomes" id="UP001607302">
    <property type="component" value="Unassembled WGS sequence"/>
</dbReference>
<comment type="caution">
    <text evidence="1">The sequence shown here is derived from an EMBL/GenBank/DDBJ whole genome shotgun (WGS) entry which is preliminary data.</text>
</comment>
<accession>A0ABD2AUH8</accession>
<keyword evidence="2" id="KW-1185">Reference proteome</keyword>
<gene>
    <name evidence="1" type="ORF">V1478_008785</name>
</gene>
<dbReference type="EMBL" id="JAUDFV010000139">
    <property type="protein sequence ID" value="KAL2724272.1"/>
    <property type="molecule type" value="Genomic_DNA"/>
</dbReference>
<organism evidence="1 2">
    <name type="scientific">Vespula squamosa</name>
    <name type="common">Southern yellow jacket</name>
    <name type="synonym">Wasp</name>
    <dbReference type="NCBI Taxonomy" id="30214"/>
    <lineage>
        <taxon>Eukaryota</taxon>
        <taxon>Metazoa</taxon>
        <taxon>Ecdysozoa</taxon>
        <taxon>Arthropoda</taxon>
        <taxon>Hexapoda</taxon>
        <taxon>Insecta</taxon>
        <taxon>Pterygota</taxon>
        <taxon>Neoptera</taxon>
        <taxon>Endopterygota</taxon>
        <taxon>Hymenoptera</taxon>
        <taxon>Apocrita</taxon>
        <taxon>Aculeata</taxon>
        <taxon>Vespoidea</taxon>
        <taxon>Vespidae</taxon>
        <taxon>Vespinae</taxon>
        <taxon>Vespula</taxon>
    </lineage>
</organism>
<name>A0ABD2AUH8_VESSQ</name>
<evidence type="ECO:0000313" key="1">
    <source>
        <dbReference type="EMBL" id="KAL2724272.1"/>
    </source>
</evidence>
<reference evidence="1 2" key="1">
    <citation type="journal article" date="2024" name="Ann. Entomol. Soc. Am.">
        <title>Genomic analyses of the southern and eastern yellowjacket wasps (Hymenoptera: Vespidae) reveal evolutionary signatures of social life.</title>
        <authorList>
            <person name="Catto M.A."/>
            <person name="Caine P.B."/>
            <person name="Orr S.E."/>
            <person name="Hunt B.G."/>
            <person name="Goodisman M.A.D."/>
        </authorList>
    </citation>
    <scope>NUCLEOTIDE SEQUENCE [LARGE SCALE GENOMIC DNA]</scope>
    <source>
        <strain evidence="1">233</strain>
        <tissue evidence="1">Head and thorax</tissue>
    </source>
</reference>
<protein>
    <submittedName>
        <fullName evidence="1">Uncharacterized protein</fullName>
    </submittedName>
</protein>
<proteinExistence type="predicted"/>
<sequence length="74" mass="8796">MLYTPPPAVRLAPRDFTSETFRGFRGELFRKTRWWEVEGSGGAKEGQRYSHPFLKVEYLEKFVRNQHRANNCTF</sequence>